<evidence type="ECO:0008006" key="4">
    <source>
        <dbReference type="Google" id="ProtNLM"/>
    </source>
</evidence>
<gene>
    <name evidence="2" type="ORF">HNR67_007983</name>
</gene>
<evidence type="ECO:0000313" key="2">
    <source>
        <dbReference type="EMBL" id="MBB4681865.1"/>
    </source>
</evidence>
<name>A0A7W7CII7_9PSEU</name>
<dbReference type="InterPro" id="IPR021851">
    <property type="entry name" value="DUF3455"/>
</dbReference>
<feature type="signal peptide" evidence="1">
    <location>
        <begin position="1"/>
        <end position="21"/>
    </location>
</feature>
<feature type="chain" id="PRO_5038941324" description="DUF3455 domain-containing protein" evidence="1">
    <location>
        <begin position="22"/>
        <end position="200"/>
    </location>
</feature>
<sequence length="200" mass="19916">MNRFKMLGVTLGLIGVASVLAACGEGVQGGGAGYGAPGQSATAGAPSSVVKAADQVAAALAVPAGHTLTSTYDATGVQVYTCLDSAWKPLEPAATLTDKEGRTIGLHSRGPVWISTLDGSAVAAGPVAGASNARPNAVPELLLKSTATRGEGVFGKVSYVQRLRTEGGVSPTGTCVTGAQQPVKYTAVYTFHSPTGGTAQ</sequence>
<dbReference type="Pfam" id="PF11937">
    <property type="entry name" value="DUF3455"/>
    <property type="match status" value="1"/>
</dbReference>
<evidence type="ECO:0000256" key="1">
    <source>
        <dbReference type="SAM" id="SignalP"/>
    </source>
</evidence>
<dbReference type="PANTHER" id="PTHR35567:SF1">
    <property type="entry name" value="CONSERVED FUNGAL PROTEIN (AFU_ORTHOLOGUE AFUA_1G14230)"/>
    <property type="match status" value="1"/>
</dbReference>
<proteinExistence type="predicted"/>
<dbReference type="PANTHER" id="PTHR35567">
    <property type="entry name" value="MALATE DEHYDROGENASE (AFU_ORTHOLOGUE AFUA_2G13800)"/>
    <property type="match status" value="1"/>
</dbReference>
<keyword evidence="1" id="KW-0732">Signal</keyword>
<dbReference type="EMBL" id="JACHMH010000001">
    <property type="protein sequence ID" value="MBB4681865.1"/>
    <property type="molecule type" value="Genomic_DNA"/>
</dbReference>
<organism evidence="2 3">
    <name type="scientific">Crossiella cryophila</name>
    <dbReference type="NCBI Taxonomy" id="43355"/>
    <lineage>
        <taxon>Bacteria</taxon>
        <taxon>Bacillati</taxon>
        <taxon>Actinomycetota</taxon>
        <taxon>Actinomycetes</taxon>
        <taxon>Pseudonocardiales</taxon>
        <taxon>Pseudonocardiaceae</taxon>
        <taxon>Crossiella</taxon>
    </lineage>
</organism>
<dbReference type="RefSeq" id="WP_221490210.1">
    <property type="nucleotide sequence ID" value="NZ_BAAAUI010000058.1"/>
</dbReference>
<reference evidence="2 3" key="1">
    <citation type="submission" date="2020-08" db="EMBL/GenBank/DDBJ databases">
        <title>Sequencing the genomes of 1000 actinobacteria strains.</title>
        <authorList>
            <person name="Klenk H.-P."/>
        </authorList>
    </citation>
    <scope>NUCLEOTIDE SEQUENCE [LARGE SCALE GENOMIC DNA]</scope>
    <source>
        <strain evidence="2 3">DSM 44230</strain>
    </source>
</reference>
<protein>
    <recommendedName>
        <fullName evidence="4">DUF3455 domain-containing protein</fullName>
    </recommendedName>
</protein>
<dbReference type="AlphaFoldDB" id="A0A7W7CII7"/>
<accession>A0A7W7CII7</accession>
<keyword evidence="3" id="KW-1185">Reference proteome</keyword>
<comment type="caution">
    <text evidence="2">The sequence shown here is derived from an EMBL/GenBank/DDBJ whole genome shotgun (WGS) entry which is preliminary data.</text>
</comment>
<dbReference type="Proteomes" id="UP000533598">
    <property type="component" value="Unassembled WGS sequence"/>
</dbReference>
<evidence type="ECO:0000313" key="3">
    <source>
        <dbReference type="Proteomes" id="UP000533598"/>
    </source>
</evidence>
<dbReference type="PROSITE" id="PS51257">
    <property type="entry name" value="PROKAR_LIPOPROTEIN"/>
    <property type="match status" value="1"/>
</dbReference>